<dbReference type="PANTHER" id="PTHR38088">
    <property type="entry name" value="UCP029143 FAMILY PROTEIN"/>
    <property type="match status" value="1"/>
</dbReference>
<gene>
    <name evidence="3" type="ORF">J2R62_01390</name>
</gene>
<dbReference type="InterPro" id="IPR007374">
    <property type="entry name" value="ASCH_domain"/>
</dbReference>
<comment type="function">
    <text evidence="2">Catalyzes the hydrolysis of N(4)-acetylcytidine (ac4C).</text>
</comment>
<proteinExistence type="inferred from homology"/>
<comment type="catalytic activity">
    <reaction evidence="2">
        <text>N(4)-acetyl-2'-deoxycytidine + H2O = 2'-deoxycytidine + acetate + H(+)</text>
        <dbReference type="Rhea" id="RHEA:62936"/>
        <dbReference type="ChEBI" id="CHEBI:15377"/>
        <dbReference type="ChEBI" id="CHEBI:15378"/>
        <dbReference type="ChEBI" id="CHEBI:15698"/>
        <dbReference type="ChEBI" id="CHEBI:30089"/>
        <dbReference type="ChEBI" id="CHEBI:146133"/>
        <dbReference type="EC" id="3.5.1.135"/>
    </reaction>
</comment>
<feature type="active site" description="Proton donor" evidence="2">
    <location>
        <position position="78"/>
    </location>
</feature>
<comment type="catalytic activity">
    <reaction evidence="2">
        <text>N(4)-acetylcytosine + H2O = cytosine + acetate + H(+)</text>
        <dbReference type="Rhea" id="RHEA:62940"/>
        <dbReference type="ChEBI" id="CHEBI:15377"/>
        <dbReference type="ChEBI" id="CHEBI:15378"/>
        <dbReference type="ChEBI" id="CHEBI:16040"/>
        <dbReference type="ChEBI" id="CHEBI:30089"/>
        <dbReference type="ChEBI" id="CHEBI:146134"/>
        <dbReference type="EC" id="3.5.1.135"/>
    </reaction>
</comment>
<dbReference type="Gene3D" id="2.30.130.30">
    <property type="entry name" value="Hypothetical protein"/>
    <property type="match status" value="1"/>
</dbReference>
<evidence type="ECO:0000256" key="2">
    <source>
        <dbReference type="HAMAP-Rule" id="MF_00684"/>
    </source>
</evidence>
<dbReference type="InterPro" id="IPR015947">
    <property type="entry name" value="PUA-like_sf"/>
</dbReference>
<comment type="catalytic activity">
    <reaction evidence="2">
        <text>N(4)-acetylcytidine + H2O = cytidine + acetate + H(+)</text>
        <dbReference type="Rhea" id="RHEA:62932"/>
        <dbReference type="ChEBI" id="CHEBI:15377"/>
        <dbReference type="ChEBI" id="CHEBI:15378"/>
        <dbReference type="ChEBI" id="CHEBI:17562"/>
        <dbReference type="ChEBI" id="CHEBI:30089"/>
        <dbReference type="ChEBI" id="CHEBI:70989"/>
        <dbReference type="EC" id="3.5.1.135"/>
    </reaction>
</comment>
<keyword evidence="1 2" id="KW-0378">Hydrolase</keyword>
<dbReference type="Proteomes" id="UP000664658">
    <property type="component" value="Unassembled WGS sequence"/>
</dbReference>
<name>A0A8I2B1E9_PLESH</name>
<dbReference type="PANTHER" id="PTHR38088:SF2">
    <property type="entry name" value="UCP029143 FAMILY PROTEIN"/>
    <property type="match status" value="1"/>
</dbReference>
<comment type="similarity">
    <text evidence="2">Belongs to the N(4)-acetylcytidine amidohydrolase family.</text>
</comment>
<dbReference type="NCBIfam" id="NF003443">
    <property type="entry name" value="PRK04980.1"/>
    <property type="match status" value="1"/>
</dbReference>
<dbReference type="AlphaFoldDB" id="A0A8I2B1E9"/>
<evidence type="ECO:0000313" key="3">
    <source>
        <dbReference type="EMBL" id="MBO1106886.1"/>
    </source>
</evidence>
<dbReference type="Pfam" id="PF04266">
    <property type="entry name" value="ASCH"/>
    <property type="match status" value="1"/>
</dbReference>
<evidence type="ECO:0000313" key="4">
    <source>
        <dbReference type="Proteomes" id="UP000664658"/>
    </source>
</evidence>
<comment type="caution">
    <text evidence="3">The sequence shown here is derived from an EMBL/GenBank/DDBJ whole genome shotgun (WGS) entry which is preliminary data.</text>
</comment>
<dbReference type="EC" id="3.5.1.135" evidence="2"/>
<organism evidence="3 4">
    <name type="scientific">Plesiomonas shigelloides</name>
    <name type="common">Aeromonas shigelloides</name>
    <dbReference type="NCBI Taxonomy" id="703"/>
    <lineage>
        <taxon>Bacteria</taxon>
        <taxon>Pseudomonadati</taxon>
        <taxon>Pseudomonadota</taxon>
        <taxon>Gammaproteobacteria</taxon>
        <taxon>Enterobacterales</taxon>
        <taxon>Enterobacteriaceae</taxon>
        <taxon>Plesiomonas</taxon>
    </lineage>
</organism>
<dbReference type="CDD" id="cd06552">
    <property type="entry name" value="ASCH_yqfb_like"/>
    <property type="match status" value="1"/>
</dbReference>
<dbReference type="InterPro" id="IPR008314">
    <property type="entry name" value="AC4CH"/>
</dbReference>
<dbReference type="EMBL" id="JAFNAA010000001">
    <property type="protein sequence ID" value="MBO1106886.1"/>
    <property type="molecule type" value="Genomic_DNA"/>
</dbReference>
<dbReference type="SUPFAM" id="SSF88697">
    <property type="entry name" value="PUA domain-like"/>
    <property type="match status" value="1"/>
</dbReference>
<sequence length="107" mass="12465">MIPSDPVKFSFYTRFRDDILAGRKTITIRDAQEASTLQVGQILEVYTNPEDEWFCRLQITSIEPVTLAQLNAEHARQENMSLSELQQVIRDIYPHEPQLFVLHFVLC</sequence>
<protein>
    <recommendedName>
        <fullName evidence="2">N(4)-acetylcytidine amidohydrolase</fullName>
        <shortName evidence="2">ac4C amidohydrolase</shortName>
        <ecNumber evidence="2">3.5.1.135</ecNumber>
    </recommendedName>
</protein>
<feature type="active site" description="Proton acceptor" evidence="2">
    <location>
        <position position="24"/>
    </location>
</feature>
<evidence type="ECO:0000256" key="1">
    <source>
        <dbReference type="ARBA" id="ARBA00022801"/>
    </source>
</evidence>
<feature type="active site" description="Nucleophile" evidence="2">
    <location>
        <position position="27"/>
    </location>
</feature>
<dbReference type="GO" id="GO:0016813">
    <property type="term" value="F:hydrolase activity, acting on carbon-nitrogen (but not peptide) bonds, in linear amidines"/>
    <property type="evidence" value="ECO:0007669"/>
    <property type="project" value="UniProtKB-UniRule"/>
</dbReference>
<dbReference type="HAMAP" id="MF_00684">
    <property type="entry name" value="ac4C_amidohydr"/>
    <property type="match status" value="1"/>
</dbReference>
<accession>A0A8I2B1E9</accession>
<reference evidence="3" key="1">
    <citation type="submission" date="2021-03" db="EMBL/GenBank/DDBJ databases">
        <title>Plesiomonas shigelloides zfcc0051, isolated from zebrafish feces.</title>
        <authorList>
            <person name="Vanderhoek Z."/>
            <person name="Gaulke C."/>
        </authorList>
    </citation>
    <scope>NUCLEOTIDE SEQUENCE</scope>
    <source>
        <strain evidence="3">Zfcc0051</strain>
    </source>
</reference>
<dbReference type="SMART" id="SM01022">
    <property type="entry name" value="ASCH"/>
    <property type="match status" value="1"/>
</dbReference>
<dbReference type="GO" id="GO:0005829">
    <property type="term" value="C:cytosol"/>
    <property type="evidence" value="ECO:0007669"/>
    <property type="project" value="TreeGrafter"/>
</dbReference>